<evidence type="ECO:0000256" key="3">
    <source>
        <dbReference type="ARBA" id="ARBA00022475"/>
    </source>
</evidence>
<evidence type="ECO:0000256" key="1">
    <source>
        <dbReference type="ARBA" id="ARBA00004651"/>
    </source>
</evidence>
<dbReference type="InterPro" id="IPR049177">
    <property type="entry name" value="MgtC_SapB_SrpB_YhiD_N"/>
</dbReference>
<feature type="transmembrane region" description="Helical" evidence="7">
    <location>
        <begin position="18"/>
        <end position="39"/>
    </location>
</feature>
<feature type="transmembrane region" description="Helical" evidence="7">
    <location>
        <begin position="51"/>
        <end position="72"/>
    </location>
</feature>
<keyword evidence="4 7" id="KW-0812">Transmembrane</keyword>
<organism evidence="9 10">
    <name type="scientific">Pseudosulfitobacter pseudonitzschiae</name>
    <dbReference type="NCBI Taxonomy" id="1402135"/>
    <lineage>
        <taxon>Bacteria</taxon>
        <taxon>Pseudomonadati</taxon>
        <taxon>Pseudomonadota</taxon>
        <taxon>Alphaproteobacteria</taxon>
        <taxon>Rhodobacterales</taxon>
        <taxon>Roseobacteraceae</taxon>
        <taxon>Pseudosulfitobacter</taxon>
    </lineage>
</organism>
<keyword evidence="7" id="KW-0997">Cell inner membrane</keyword>
<dbReference type="GO" id="GO:0005886">
    <property type="term" value="C:plasma membrane"/>
    <property type="evidence" value="ECO:0007669"/>
    <property type="project" value="UniProtKB-SubCell"/>
</dbReference>
<dbReference type="InterPro" id="IPR003416">
    <property type="entry name" value="MgtC/SapB/SrpB/YhiD_fam"/>
</dbReference>
<dbReference type="PRINTS" id="PR01837">
    <property type="entry name" value="MGTCSAPBPROT"/>
</dbReference>
<dbReference type="PANTHER" id="PTHR33778:SF1">
    <property type="entry name" value="MAGNESIUM TRANSPORTER YHID-RELATED"/>
    <property type="match status" value="1"/>
</dbReference>
<proteinExistence type="inferred from homology"/>
<evidence type="ECO:0000256" key="4">
    <source>
        <dbReference type="ARBA" id="ARBA00022692"/>
    </source>
</evidence>
<feature type="transmembrane region" description="Helical" evidence="7">
    <location>
        <begin position="117"/>
        <end position="150"/>
    </location>
</feature>
<keyword evidence="5 7" id="KW-1133">Transmembrane helix</keyword>
<dbReference type="AlphaFoldDB" id="A0A9Q2P2P8"/>
<evidence type="ECO:0000313" key="10">
    <source>
        <dbReference type="Proteomes" id="UP000809337"/>
    </source>
</evidence>
<keyword evidence="6 7" id="KW-0472">Membrane</keyword>
<evidence type="ECO:0000256" key="6">
    <source>
        <dbReference type="ARBA" id="ARBA00023136"/>
    </source>
</evidence>
<sequence>MTEILNELSTEIAGHSMLAWPVVIFRIIGAVILSSLIGFERESRDHAAGLRTHMLVGLAASCYCLLALDLVGRDFGDQVRLDPIRMIEAVTGGVAFLAAGLIVFTRGEVKGLTTGASLWLVAAIGTAAGLGVWLIAVLATVLALFIVGVLKSLERPAE</sequence>
<dbReference type="Pfam" id="PF02308">
    <property type="entry name" value="MgtC"/>
    <property type="match status" value="1"/>
</dbReference>
<protein>
    <recommendedName>
        <fullName evidence="7">Protein MgtC</fullName>
    </recommendedName>
</protein>
<evidence type="ECO:0000259" key="8">
    <source>
        <dbReference type="Pfam" id="PF02308"/>
    </source>
</evidence>
<accession>A0A9Q2P2P8</accession>
<evidence type="ECO:0000256" key="7">
    <source>
        <dbReference type="RuleBase" id="RU365041"/>
    </source>
</evidence>
<dbReference type="PANTHER" id="PTHR33778">
    <property type="entry name" value="PROTEIN MGTC"/>
    <property type="match status" value="1"/>
</dbReference>
<dbReference type="Proteomes" id="UP000809337">
    <property type="component" value="Unassembled WGS sequence"/>
</dbReference>
<comment type="caution">
    <text evidence="9">The sequence shown here is derived from an EMBL/GenBank/DDBJ whole genome shotgun (WGS) entry which is preliminary data.</text>
</comment>
<reference evidence="9" key="1">
    <citation type="submission" date="2021-01" db="EMBL/GenBank/DDBJ databases">
        <title>Diatom-associated Roseobacters Show Island Model of Population Structure.</title>
        <authorList>
            <person name="Qu L."/>
            <person name="Feng X."/>
            <person name="Chen Y."/>
            <person name="Li L."/>
            <person name="Wang X."/>
            <person name="Hu Z."/>
            <person name="Wang H."/>
            <person name="Luo H."/>
        </authorList>
    </citation>
    <scope>NUCLEOTIDE SEQUENCE</scope>
    <source>
        <strain evidence="9">SM26-45</strain>
    </source>
</reference>
<evidence type="ECO:0000256" key="5">
    <source>
        <dbReference type="ARBA" id="ARBA00022989"/>
    </source>
</evidence>
<comment type="subcellular location">
    <subcellularLocation>
        <location evidence="7">Cell inner membrane</location>
        <topology evidence="7">Multi-pass membrane protein</topology>
    </subcellularLocation>
    <subcellularLocation>
        <location evidence="1">Cell membrane</location>
        <topology evidence="1">Multi-pass membrane protein</topology>
    </subcellularLocation>
</comment>
<keyword evidence="3" id="KW-1003">Cell membrane</keyword>
<comment type="similarity">
    <text evidence="2 7">Belongs to the MgtC/SapB family.</text>
</comment>
<gene>
    <name evidence="9" type="ORF">JQX14_12850</name>
</gene>
<feature type="transmembrane region" description="Helical" evidence="7">
    <location>
        <begin position="84"/>
        <end position="105"/>
    </location>
</feature>
<name>A0A9Q2P2P8_9RHOB</name>
<evidence type="ECO:0000313" key="9">
    <source>
        <dbReference type="EMBL" id="MBM2355432.1"/>
    </source>
</evidence>
<dbReference type="EMBL" id="JAFBWN010000007">
    <property type="protein sequence ID" value="MBM2355432.1"/>
    <property type="molecule type" value="Genomic_DNA"/>
</dbReference>
<feature type="domain" description="MgtC/SapB/SrpB/YhiD N-terminal" evidence="8">
    <location>
        <begin position="29"/>
        <end position="155"/>
    </location>
</feature>
<evidence type="ECO:0000256" key="2">
    <source>
        <dbReference type="ARBA" id="ARBA00009298"/>
    </source>
</evidence>